<protein>
    <submittedName>
        <fullName evidence="2">Peptidase S8 and S53 subtilisin kexin sedolisin</fullName>
    </submittedName>
</protein>
<dbReference type="PANTHER" id="PTHR14218:SF15">
    <property type="entry name" value="TRIPEPTIDYL-PEPTIDASE 1"/>
    <property type="match status" value="1"/>
</dbReference>
<feature type="domain" description="Peptidase S53" evidence="1">
    <location>
        <begin position="58"/>
        <end position="444"/>
    </location>
</feature>
<dbReference type="GO" id="GO:0004252">
    <property type="term" value="F:serine-type endopeptidase activity"/>
    <property type="evidence" value="ECO:0007669"/>
    <property type="project" value="InterPro"/>
</dbReference>
<accession>A0A3G4ZQ16</accession>
<dbReference type="InterPro" id="IPR050819">
    <property type="entry name" value="Tripeptidyl-peptidase_I"/>
</dbReference>
<dbReference type="GO" id="GO:0008240">
    <property type="term" value="F:tripeptidyl-peptidase activity"/>
    <property type="evidence" value="ECO:0007669"/>
    <property type="project" value="TreeGrafter"/>
</dbReference>
<dbReference type="PROSITE" id="PS51695">
    <property type="entry name" value="SEDOLISIN"/>
    <property type="match status" value="1"/>
</dbReference>
<evidence type="ECO:0000313" key="2">
    <source>
        <dbReference type="EMBL" id="AYV76071.1"/>
    </source>
</evidence>
<organism evidence="2">
    <name type="scientific">Terrestrivirus sp</name>
    <dbReference type="NCBI Taxonomy" id="2487775"/>
    <lineage>
        <taxon>Viruses</taxon>
        <taxon>Varidnaviria</taxon>
        <taxon>Bamfordvirae</taxon>
        <taxon>Nucleocytoviricota</taxon>
        <taxon>Megaviricetes</taxon>
        <taxon>Imitervirales</taxon>
        <taxon>Mimiviridae</taxon>
        <taxon>Klosneuvirinae</taxon>
    </lineage>
</organism>
<dbReference type="InterPro" id="IPR036852">
    <property type="entry name" value="Peptidase_S8/S53_dom_sf"/>
</dbReference>
<dbReference type="Pfam" id="PF00082">
    <property type="entry name" value="Peptidase_S8"/>
    <property type="match status" value="1"/>
</dbReference>
<dbReference type="EMBL" id="MK071982">
    <property type="protein sequence ID" value="AYV76071.1"/>
    <property type="molecule type" value="Genomic_DNA"/>
</dbReference>
<sequence length="445" mass="47028">MTHNEKKKIIKDIDDLLFNPNQNPSEPIDQPQLIPHYAINKNINPDTNTKNNAVTIPGFLPKQLASAYGFSSVVGNPTGSKQICAIIEAYTYPSLISDLTAFCTEFGLSIPVLASSVTGLLSPPTSNTFNIYIKSFGTVANTSWSLEQSLDCQWIHAMAPEASLLIVQAASASDTDLTNAINYAKQNGATVISMSFGGAESSSETSTLTTAFDDGLFTGIIGNQNITFCASAGDSPGVEYPASSPNVLGVGGSTLTLTSTGAYGSEVAWKTSSIEATGGGVSVYEPEPLYQKNPAINQTVFDYKTTKTTTTGTGRNKKTITTTTTTLDRGTPDVAFDANPSTGVPVYNTYYAKNGTWYEVGGTSFSVLAWAAIVLLANQLRASKSLPPLSNSVLQTGLYKLPGTTSGTYTYSNCFNEIGGTNYTLLTGLGSPKVTNLIPYLVSLP</sequence>
<dbReference type="CDD" id="cd04056">
    <property type="entry name" value="Peptidases_S53"/>
    <property type="match status" value="1"/>
</dbReference>
<dbReference type="InterPro" id="IPR000209">
    <property type="entry name" value="Peptidase_S8/S53_dom"/>
</dbReference>
<dbReference type="Gene3D" id="3.40.50.200">
    <property type="entry name" value="Peptidase S8/S53 domain"/>
    <property type="match status" value="1"/>
</dbReference>
<dbReference type="GO" id="GO:0006508">
    <property type="term" value="P:proteolysis"/>
    <property type="evidence" value="ECO:0007669"/>
    <property type="project" value="InterPro"/>
</dbReference>
<reference evidence="2" key="1">
    <citation type="submission" date="2018-10" db="EMBL/GenBank/DDBJ databases">
        <title>Hidden diversity of soil giant viruses.</title>
        <authorList>
            <person name="Schulz F."/>
            <person name="Alteio L."/>
            <person name="Goudeau D."/>
            <person name="Ryan E.M."/>
            <person name="Malmstrom R.R."/>
            <person name="Blanchard J."/>
            <person name="Woyke T."/>
        </authorList>
    </citation>
    <scope>NUCLEOTIDE SEQUENCE</scope>
    <source>
        <strain evidence="2">TEV1</strain>
    </source>
</reference>
<dbReference type="SUPFAM" id="SSF52743">
    <property type="entry name" value="Subtilisin-like"/>
    <property type="match status" value="1"/>
</dbReference>
<dbReference type="PANTHER" id="PTHR14218">
    <property type="entry name" value="PROTEASE S8 TRIPEPTIDYL PEPTIDASE I CLN2"/>
    <property type="match status" value="1"/>
</dbReference>
<proteinExistence type="predicted"/>
<evidence type="ECO:0000259" key="1">
    <source>
        <dbReference type="PROSITE" id="PS51695"/>
    </source>
</evidence>
<dbReference type="InterPro" id="IPR030400">
    <property type="entry name" value="Sedolisin_dom"/>
</dbReference>
<gene>
    <name evidence="2" type="ORF">Terrestrivirus4_119</name>
</gene>
<name>A0A3G4ZQ16_9VIRU</name>